<evidence type="ECO:0000256" key="10">
    <source>
        <dbReference type="SAM" id="MobiDB-lite"/>
    </source>
</evidence>
<dbReference type="AlphaFoldDB" id="A0A9P8PIH5"/>
<dbReference type="InterPro" id="IPR051079">
    <property type="entry name" value="Sorting_Nexin_Autophagy"/>
</dbReference>
<evidence type="ECO:0000256" key="3">
    <source>
        <dbReference type="ARBA" id="ARBA00022448"/>
    </source>
</evidence>
<keyword evidence="6" id="KW-0072">Autophagy</keyword>
<evidence type="ECO:0000313" key="12">
    <source>
        <dbReference type="EMBL" id="KAH3672656.1"/>
    </source>
</evidence>
<keyword evidence="5" id="KW-0653">Protein transport</keyword>
<comment type="subcellular location">
    <subcellularLocation>
        <location evidence="1">Endosome membrane</location>
        <topology evidence="1">Peripheral membrane protein</topology>
    </subcellularLocation>
</comment>
<dbReference type="SMART" id="SM00312">
    <property type="entry name" value="PX"/>
    <property type="match status" value="1"/>
</dbReference>
<dbReference type="EMBL" id="JAEUBG010005785">
    <property type="protein sequence ID" value="KAH3672656.1"/>
    <property type="molecule type" value="Genomic_DNA"/>
</dbReference>
<proteinExistence type="inferred from homology"/>
<keyword evidence="8" id="KW-0472">Membrane</keyword>
<dbReference type="PANTHER" id="PTHR46979:SF2">
    <property type="entry name" value="SORTING NEXIN-41"/>
    <property type="match status" value="1"/>
</dbReference>
<reference evidence="12" key="1">
    <citation type="journal article" date="2021" name="Open Biol.">
        <title>Shared evolutionary footprints suggest mitochondrial oxidative damage underlies multiple complex I losses in fungi.</title>
        <authorList>
            <person name="Schikora-Tamarit M.A."/>
            <person name="Marcet-Houben M."/>
            <person name="Nosek J."/>
            <person name="Gabaldon T."/>
        </authorList>
    </citation>
    <scope>NUCLEOTIDE SEQUENCE</scope>
    <source>
        <strain evidence="12">CBS2887</strain>
    </source>
</reference>
<dbReference type="InterPro" id="IPR001683">
    <property type="entry name" value="PX_dom"/>
</dbReference>
<dbReference type="Pfam" id="PF00787">
    <property type="entry name" value="PX"/>
    <property type="match status" value="1"/>
</dbReference>
<dbReference type="GO" id="GO:0032266">
    <property type="term" value="F:phosphatidylinositol-3-phosphate binding"/>
    <property type="evidence" value="ECO:0007669"/>
    <property type="project" value="UniProtKB-ARBA"/>
</dbReference>
<evidence type="ECO:0000256" key="6">
    <source>
        <dbReference type="ARBA" id="ARBA00023006"/>
    </source>
</evidence>
<dbReference type="GO" id="GO:0006914">
    <property type="term" value="P:autophagy"/>
    <property type="evidence" value="ECO:0007669"/>
    <property type="project" value="UniProtKB-KW"/>
</dbReference>
<feature type="compositionally biased region" description="Basic and acidic residues" evidence="10">
    <location>
        <begin position="101"/>
        <end position="110"/>
    </location>
</feature>
<evidence type="ECO:0000256" key="5">
    <source>
        <dbReference type="ARBA" id="ARBA00022927"/>
    </source>
</evidence>
<protein>
    <recommendedName>
        <fullName evidence="11">PX domain-containing protein</fullName>
    </recommendedName>
</protein>
<feature type="compositionally biased region" description="Acidic residues" evidence="10">
    <location>
        <begin position="33"/>
        <end position="50"/>
    </location>
</feature>
<dbReference type="Proteomes" id="UP000774326">
    <property type="component" value="Unassembled WGS sequence"/>
</dbReference>
<organism evidence="12 13">
    <name type="scientific">Wickerhamomyces pijperi</name>
    <name type="common">Yeast</name>
    <name type="synonym">Pichia pijperi</name>
    <dbReference type="NCBI Taxonomy" id="599730"/>
    <lineage>
        <taxon>Eukaryota</taxon>
        <taxon>Fungi</taxon>
        <taxon>Dikarya</taxon>
        <taxon>Ascomycota</taxon>
        <taxon>Saccharomycotina</taxon>
        <taxon>Saccharomycetes</taxon>
        <taxon>Phaffomycetales</taxon>
        <taxon>Wickerhamomycetaceae</taxon>
        <taxon>Wickerhamomyces</taxon>
    </lineage>
</organism>
<reference evidence="12" key="2">
    <citation type="submission" date="2021-01" db="EMBL/GenBank/DDBJ databases">
        <authorList>
            <person name="Schikora-Tamarit M.A."/>
        </authorList>
    </citation>
    <scope>NUCLEOTIDE SEQUENCE</scope>
    <source>
        <strain evidence="12">CBS2887</strain>
    </source>
</reference>
<dbReference type="GO" id="GO:0015031">
    <property type="term" value="P:protein transport"/>
    <property type="evidence" value="ECO:0007669"/>
    <property type="project" value="UniProtKB-KW"/>
</dbReference>
<evidence type="ECO:0000256" key="7">
    <source>
        <dbReference type="ARBA" id="ARBA00023121"/>
    </source>
</evidence>
<dbReference type="SUPFAM" id="SSF64268">
    <property type="entry name" value="PX domain"/>
    <property type="match status" value="1"/>
</dbReference>
<comment type="caution">
    <text evidence="12">The sequence shown here is derived from an EMBL/GenBank/DDBJ whole genome shotgun (WGS) entry which is preliminary data.</text>
</comment>
<dbReference type="CDD" id="cd06867">
    <property type="entry name" value="PX_SNX41_42"/>
    <property type="match status" value="1"/>
</dbReference>
<feature type="coiled-coil region" evidence="9">
    <location>
        <begin position="456"/>
        <end position="493"/>
    </location>
</feature>
<evidence type="ECO:0000256" key="1">
    <source>
        <dbReference type="ARBA" id="ARBA00004481"/>
    </source>
</evidence>
<keyword evidence="7" id="KW-0446">Lipid-binding</keyword>
<dbReference type="Gene3D" id="1.20.1270.60">
    <property type="entry name" value="Arfaptin homology (AH) domain/BAR domain"/>
    <property type="match status" value="1"/>
</dbReference>
<keyword evidence="4" id="KW-0967">Endosome</keyword>
<evidence type="ECO:0000256" key="2">
    <source>
        <dbReference type="ARBA" id="ARBA00010883"/>
    </source>
</evidence>
<name>A0A9P8PIH5_WICPI</name>
<comment type="similarity">
    <text evidence="2">Belongs to the sorting nexin family.</text>
</comment>
<dbReference type="PANTHER" id="PTHR46979">
    <property type="entry name" value="SORTING NEXIN-41"/>
    <property type="match status" value="1"/>
</dbReference>
<keyword evidence="9" id="KW-0175">Coiled coil</keyword>
<dbReference type="OrthoDB" id="289314at2759"/>
<feature type="compositionally biased region" description="Polar residues" evidence="10">
    <location>
        <begin position="72"/>
        <end position="83"/>
    </location>
</feature>
<gene>
    <name evidence="12" type="ORF">WICPIJ_010026</name>
</gene>
<evidence type="ECO:0000256" key="4">
    <source>
        <dbReference type="ARBA" id="ARBA00022753"/>
    </source>
</evidence>
<dbReference type="GO" id="GO:0005829">
    <property type="term" value="C:cytosol"/>
    <property type="evidence" value="ECO:0007669"/>
    <property type="project" value="GOC"/>
</dbReference>
<feature type="compositionally biased region" description="Low complexity" evidence="10">
    <location>
        <begin position="129"/>
        <end position="138"/>
    </location>
</feature>
<accession>A0A9P8PIH5</accession>
<sequence>MSFHEEEDNNPFSPPAATPENSIHSAFHSDNQPIEEEEDTSITQVDDDGFTDLPLSDGDISKNKNKNKNKNQQSNGIAQSIGTTLGEPIKGQDQEPSQHLNGDKSDKVNDENSQTNATELSKKSKDNSKSTSKNKNSSVLTTTVAYDPDAYTSKPTPTPTRVHHQHLQYPEGDIEITDASKSHEGATRGYVVYTILHNGITVRRRYSEFESLRKILTKLHPTLIIPPIPEKHSLGIKDITASVKGKAKTEEMALVEHRRRMLLVFLKRCFRIQELRNGEWLGKFLDPNFNWNEVLKSPLIINLPKNPLLGHPIDPAESSTPGHVHLPVPSNLNPLYPSNLGSLFNAKEESARDYEELITNGISKTHKRLTRHLSHLSQEYSELGGALNGFSLTEPDLQLAASLEHIGQTYDASYLQEGSLFTRLIRDFNEPVLESTQFASILRDLLKFRQLKSQQLDILTRSLKSKIGKLKELEKLEKEASKLDQALKDNEGKTGKINFDRTKAATLDSQTSTAASSSYKLKIPSLSTISTYITKTIDPSTATSESTTSSLPRPEQIRMLRAEITTLKASYQLSTSDVKLTDEAVTKELQRFQRERDDEWKGILKQYCASILEWSRGELELWKELKSVT</sequence>
<dbReference type="PROSITE" id="PS50195">
    <property type="entry name" value="PX"/>
    <property type="match status" value="1"/>
</dbReference>
<dbReference type="InterPro" id="IPR027267">
    <property type="entry name" value="AH/BAR_dom_sf"/>
</dbReference>
<dbReference type="GO" id="GO:0042147">
    <property type="term" value="P:retrograde transport, endosome to Golgi"/>
    <property type="evidence" value="ECO:0007669"/>
    <property type="project" value="InterPro"/>
</dbReference>
<feature type="compositionally biased region" description="Polar residues" evidence="10">
    <location>
        <begin position="19"/>
        <end position="32"/>
    </location>
</feature>
<dbReference type="InterPro" id="IPR036871">
    <property type="entry name" value="PX_dom_sf"/>
</dbReference>
<dbReference type="GO" id="GO:0010008">
    <property type="term" value="C:endosome membrane"/>
    <property type="evidence" value="ECO:0007669"/>
    <property type="project" value="UniProtKB-SubCell"/>
</dbReference>
<keyword evidence="13" id="KW-1185">Reference proteome</keyword>
<evidence type="ECO:0000256" key="8">
    <source>
        <dbReference type="ARBA" id="ARBA00023136"/>
    </source>
</evidence>
<keyword evidence="3" id="KW-0813">Transport</keyword>
<dbReference type="Gene3D" id="3.30.1520.10">
    <property type="entry name" value="Phox-like domain"/>
    <property type="match status" value="1"/>
</dbReference>
<evidence type="ECO:0000259" key="11">
    <source>
        <dbReference type="PROSITE" id="PS50195"/>
    </source>
</evidence>
<evidence type="ECO:0000313" key="13">
    <source>
        <dbReference type="Proteomes" id="UP000774326"/>
    </source>
</evidence>
<feature type="domain" description="PX" evidence="11">
    <location>
        <begin position="168"/>
        <end position="292"/>
    </location>
</feature>
<dbReference type="InterPro" id="IPR044106">
    <property type="entry name" value="PX_Snx41/Atg20"/>
</dbReference>
<evidence type="ECO:0000256" key="9">
    <source>
        <dbReference type="SAM" id="Coils"/>
    </source>
</evidence>
<feature type="region of interest" description="Disordered" evidence="10">
    <location>
        <begin position="1"/>
        <end position="141"/>
    </location>
</feature>